<reference evidence="1 2" key="1">
    <citation type="journal article" date="2021" name="BMC Genomics">
        <title>Datura genome reveals duplications of psychoactive alkaloid biosynthetic genes and high mutation rate following tissue culture.</title>
        <authorList>
            <person name="Rajewski A."/>
            <person name="Carter-House D."/>
            <person name="Stajich J."/>
            <person name="Litt A."/>
        </authorList>
    </citation>
    <scope>NUCLEOTIDE SEQUENCE [LARGE SCALE GENOMIC DNA]</scope>
    <source>
        <strain evidence="1">AR-01</strain>
    </source>
</reference>
<dbReference type="Proteomes" id="UP000823775">
    <property type="component" value="Unassembled WGS sequence"/>
</dbReference>
<accession>A0ABS8SRG4</accession>
<proteinExistence type="predicted"/>
<keyword evidence="2" id="KW-1185">Reference proteome</keyword>
<gene>
    <name evidence="1" type="ORF">HAX54_046067</name>
</gene>
<dbReference type="EMBL" id="JACEIK010000722">
    <property type="protein sequence ID" value="MCD7461413.1"/>
    <property type="molecule type" value="Genomic_DNA"/>
</dbReference>
<evidence type="ECO:0000313" key="2">
    <source>
        <dbReference type="Proteomes" id="UP000823775"/>
    </source>
</evidence>
<feature type="non-terminal residue" evidence="1">
    <location>
        <position position="92"/>
    </location>
</feature>
<sequence length="92" mass="9768">MAPATRYPLRSSSGVARTCSECTLGVSLAWVSPGVFDIHQRGGGCNTVPLCAATTLALPSGIKCPLTWHSAYHAVVAWHTGLCGRLFFMPFC</sequence>
<comment type="caution">
    <text evidence="1">The sequence shown here is derived from an EMBL/GenBank/DDBJ whole genome shotgun (WGS) entry which is preliminary data.</text>
</comment>
<protein>
    <submittedName>
        <fullName evidence="1">Uncharacterized protein</fullName>
    </submittedName>
</protein>
<name>A0ABS8SRG4_DATST</name>
<organism evidence="1 2">
    <name type="scientific">Datura stramonium</name>
    <name type="common">Jimsonweed</name>
    <name type="synonym">Common thornapple</name>
    <dbReference type="NCBI Taxonomy" id="4076"/>
    <lineage>
        <taxon>Eukaryota</taxon>
        <taxon>Viridiplantae</taxon>
        <taxon>Streptophyta</taxon>
        <taxon>Embryophyta</taxon>
        <taxon>Tracheophyta</taxon>
        <taxon>Spermatophyta</taxon>
        <taxon>Magnoliopsida</taxon>
        <taxon>eudicotyledons</taxon>
        <taxon>Gunneridae</taxon>
        <taxon>Pentapetalae</taxon>
        <taxon>asterids</taxon>
        <taxon>lamiids</taxon>
        <taxon>Solanales</taxon>
        <taxon>Solanaceae</taxon>
        <taxon>Solanoideae</taxon>
        <taxon>Datureae</taxon>
        <taxon>Datura</taxon>
    </lineage>
</organism>
<evidence type="ECO:0000313" key="1">
    <source>
        <dbReference type="EMBL" id="MCD7461413.1"/>
    </source>
</evidence>